<protein>
    <recommendedName>
        <fullName evidence="8">AlgX/AlgJ SGNH hydrolase-like domain-containing protein</fullName>
    </recommendedName>
</protein>
<keyword evidence="6" id="KW-0016">Alginate biosynthesis</keyword>
<sequence>MNSNQNIGSKRFIVLGFILLLIIPNVLMLTDLEDQSEFSMLTKYPEIDIENPRGNVTKLKKYYLTHFGLKPTLVNTYLDFKTNTLNENPIQNRVVKGIDDWYFLGNEHNRVLDNTFGIHKYSDIDLFVMKQNLLEFNDYIKSLNIELYFVIVPNKNTVYQEKLPYKVNQRDTPITQFLSTIDDSDDLNILDLRPVLLNSKNESTLLYHKTDTHWNDIGAHLGYEYVITSISKNINNLNVVPLSEFKSIDTVRQGDITRMINIYDKESITSYTKPNNSVVINEKNTYQYKKFKNSNKNSKLLMFRDSFAINWFDYFNESFGETLYLRYTNISKSQITEEQPDIVILEVAERNFDILLKEMKLSQ</sequence>
<evidence type="ECO:0000313" key="9">
    <source>
        <dbReference type="EMBL" id="WCO01499.1"/>
    </source>
</evidence>
<keyword evidence="7" id="KW-0472">Membrane</keyword>
<organism evidence="9 10">
    <name type="scientific">Psychroserpens ponticola</name>
    <dbReference type="NCBI Taxonomy" id="2932268"/>
    <lineage>
        <taxon>Bacteria</taxon>
        <taxon>Pseudomonadati</taxon>
        <taxon>Bacteroidota</taxon>
        <taxon>Flavobacteriia</taxon>
        <taxon>Flavobacteriales</taxon>
        <taxon>Flavobacteriaceae</taxon>
        <taxon>Psychroserpens</taxon>
    </lineage>
</organism>
<name>A0ABY7RWH5_9FLAO</name>
<evidence type="ECO:0000256" key="2">
    <source>
        <dbReference type="ARBA" id="ARBA00005182"/>
    </source>
</evidence>
<evidence type="ECO:0000256" key="4">
    <source>
        <dbReference type="ARBA" id="ARBA00022729"/>
    </source>
</evidence>
<evidence type="ECO:0000256" key="6">
    <source>
        <dbReference type="ARBA" id="ARBA00022841"/>
    </source>
</evidence>
<keyword evidence="4" id="KW-0732">Signal</keyword>
<keyword evidence="10" id="KW-1185">Reference proteome</keyword>
<evidence type="ECO:0000259" key="8">
    <source>
        <dbReference type="Pfam" id="PF16822"/>
    </source>
</evidence>
<accession>A0ABY7RWH5</accession>
<evidence type="ECO:0000256" key="5">
    <source>
        <dbReference type="ARBA" id="ARBA00022764"/>
    </source>
</evidence>
<dbReference type="Proteomes" id="UP001202717">
    <property type="component" value="Chromosome"/>
</dbReference>
<keyword evidence="7" id="KW-0812">Transmembrane</keyword>
<gene>
    <name evidence="9" type="ORF">MUN68_015715</name>
</gene>
<keyword evidence="7" id="KW-1133">Transmembrane helix</keyword>
<dbReference type="EMBL" id="CP116221">
    <property type="protein sequence ID" value="WCO01499.1"/>
    <property type="molecule type" value="Genomic_DNA"/>
</dbReference>
<proteinExistence type="predicted"/>
<evidence type="ECO:0000256" key="1">
    <source>
        <dbReference type="ARBA" id="ARBA00004418"/>
    </source>
</evidence>
<comment type="pathway">
    <text evidence="2">Glycan biosynthesis; alginate biosynthesis.</text>
</comment>
<dbReference type="Pfam" id="PF16822">
    <property type="entry name" value="ALGX"/>
    <property type="match status" value="1"/>
</dbReference>
<reference evidence="9 10" key="1">
    <citation type="submission" date="2023-01" db="EMBL/GenBank/DDBJ databases">
        <title>Psychroserpens ponticola sp. nov., isolated from seawater.</title>
        <authorList>
            <person name="Kristyanto S."/>
            <person name="Jung J."/>
            <person name="Kim J.M."/>
            <person name="Jeon C.O."/>
        </authorList>
    </citation>
    <scope>NUCLEOTIDE SEQUENCE [LARGE SCALE GENOMIC DNA]</scope>
    <source>
        <strain evidence="9 10">MSW6</strain>
    </source>
</reference>
<comment type="subcellular location">
    <subcellularLocation>
        <location evidence="1">Periplasm</location>
    </subcellularLocation>
</comment>
<keyword evidence="5" id="KW-0574">Periplasm</keyword>
<feature type="transmembrane region" description="Helical" evidence="7">
    <location>
        <begin position="12"/>
        <end position="30"/>
    </location>
</feature>
<evidence type="ECO:0000313" key="10">
    <source>
        <dbReference type="Proteomes" id="UP001202717"/>
    </source>
</evidence>
<keyword evidence="3" id="KW-0808">Transferase</keyword>
<dbReference type="RefSeq" id="WP_249993167.1">
    <property type="nucleotide sequence ID" value="NZ_CP116221.1"/>
</dbReference>
<dbReference type="InterPro" id="IPR031811">
    <property type="entry name" value="ALGX/ALGJ_SGNH-like"/>
</dbReference>
<evidence type="ECO:0000256" key="3">
    <source>
        <dbReference type="ARBA" id="ARBA00022679"/>
    </source>
</evidence>
<evidence type="ECO:0000256" key="7">
    <source>
        <dbReference type="SAM" id="Phobius"/>
    </source>
</evidence>
<feature type="domain" description="AlgX/AlgJ SGNH hydrolase-like" evidence="8">
    <location>
        <begin position="94"/>
        <end position="267"/>
    </location>
</feature>